<evidence type="ECO:0000256" key="1">
    <source>
        <dbReference type="ARBA" id="ARBA00010982"/>
    </source>
</evidence>
<dbReference type="SUPFAM" id="SSF53901">
    <property type="entry name" value="Thiolase-like"/>
    <property type="match status" value="1"/>
</dbReference>
<evidence type="ECO:0000313" key="5">
    <source>
        <dbReference type="EMBL" id="CAH0992117.1"/>
    </source>
</evidence>
<accession>A0ABN8EIC4</accession>
<keyword evidence="2" id="KW-0808">Transferase</keyword>
<dbReference type="EMBL" id="CAKLPX010000002">
    <property type="protein sequence ID" value="CAH0992117.1"/>
    <property type="molecule type" value="Genomic_DNA"/>
</dbReference>
<dbReference type="PANTHER" id="PTHR18919:SF139">
    <property type="entry name" value="THIOLASE-LIKE PROTEIN TYPE 1 ADDITIONAL C-TERMINAL DOMAIN-CONTAINING PROTEIN"/>
    <property type="match status" value="1"/>
</dbReference>
<gene>
    <name evidence="5" type="ORF">SIN8267_02233</name>
</gene>
<keyword evidence="6" id="KW-1185">Reference proteome</keyword>
<protein>
    <recommendedName>
        <fullName evidence="4">Thiolase C-terminal domain-containing protein</fullName>
    </recommendedName>
</protein>
<dbReference type="InterPro" id="IPR016039">
    <property type="entry name" value="Thiolase-like"/>
</dbReference>
<evidence type="ECO:0000259" key="4">
    <source>
        <dbReference type="Pfam" id="PF22691"/>
    </source>
</evidence>
<dbReference type="PANTHER" id="PTHR18919">
    <property type="entry name" value="ACETYL-COA C-ACYLTRANSFERASE"/>
    <property type="match status" value="1"/>
</dbReference>
<proteinExistence type="inferred from homology"/>
<comment type="caution">
    <text evidence="5">The sequence shown here is derived from an EMBL/GenBank/DDBJ whole genome shotgun (WGS) entry which is preliminary data.</text>
</comment>
<evidence type="ECO:0000256" key="2">
    <source>
        <dbReference type="ARBA" id="ARBA00022679"/>
    </source>
</evidence>
<dbReference type="InterPro" id="IPR055140">
    <property type="entry name" value="Thiolase_C_2"/>
</dbReference>
<dbReference type="Pfam" id="PF22691">
    <property type="entry name" value="Thiolase_C_1"/>
    <property type="match status" value="1"/>
</dbReference>
<evidence type="ECO:0000313" key="6">
    <source>
        <dbReference type="Proteomes" id="UP000838100"/>
    </source>
</evidence>
<organism evidence="5 6">
    <name type="scientific">Sinobacterium norvegicum</name>
    <dbReference type="NCBI Taxonomy" id="1641715"/>
    <lineage>
        <taxon>Bacteria</taxon>
        <taxon>Pseudomonadati</taxon>
        <taxon>Pseudomonadota</taxon>
        <taxon>Gammaproteobacteria</taxon>
        <taxon>Cellvibrionales</taxon>
        <taxon>Spongiibacteraceae</taxon>
        <taxon>Sinobacterium</taxon>
    </lineage>
</organism>
<dbReference type="Gene3D" id="3.40.47.10">
    <property type="match status" value="1"/>
</dbReference>
<name>A0ABN8EIC4_9GAMM</name>
<dbReference type="RefSeq" id="WP_237444811.1">
    <property type="nucleotide sequence ID" value="NZ_CAKLPX010000002.1"/>
</dbReference>
<comment type="similarity">
    <text evidence="1">Belongs to the thiolase-like superfamily. Thiolase family.</text>
</comment>
<evidence type="ECO:0000256" key="3">
    <source>
        <dbReference type="ARBA" id="ARBA00023315"/>
    </source>
</evidence>
<dbReference type="Proteomes" id="UP000838100">
    <property type="component" value="Unassembled WGS sequence"/>
</dbReference>
<reference evidence="5" key="1">
    <citation type="submission" date="2021-12" db="EMBL/GenBank/DDBJ databases">
        <authorList>
            <person name="Rodrigo-Torres L."/>
            <person name="Arahal R. D."/>
            <person name="Lucena T."/>
        </authorList>
    </citation>
    <scope>NUCLEOTIDE SEQUENCE</scope>
    <source>
        <strain evidence="5">CECT 8267</strain>
    </source>
</reference>
<dbReference type="Gene3D" id="2.40.50.840">
    <property type="match status" value="1"/>
</dbReference>
<feature type="domain" description="Thiolase C-terminal" evidence="4">
    <location>
        <begin position="293"/>
        <end position="415"/>
    </location>
</feature>
<keyword evidence="3" id="KW-0012">Acyltransferase</keyword>
<sequence>MNDRTPVLIGAGQFVQRQTTDDSPMTLAAQASMQALTHALSGTACDTAQIAQHIDTIAVTRLFSDMGHLWPCEWGRSNNPPQSIAQAIGATPKHRIYSSMGGNQPQSMLIEFAADIARGDRDMVLIAGAEALKNQRHGARQKKLTPTFSLDWSEEFSQPLEDRGIGESIATTQEQANGLTSVALYYALIEQAQRQQAGRSIPAHQKAMAQLLASFSAVAANNAYAQFPGQQTAEEIISAAPLNHLYSKRMIAQDSVNQSAAVILCSVAKARELGVPESHFIYLQAMAEGAEHTLTQRPDPALSPIANHVTDRVLDTAGLTAEQIELIDIYSCFPCAITAVANHMGLPVDGSRALTLTGGLPYFGGPGNNYSLHAMAEVVTQLRQNTAAAKPVPSYAMVTANGGVLSKHASVIYSNRANDIDWANTETWVRNTDKPMTISDAPTAGRIVSYVIYPTAKGSIRAIIIGRTNEQQHFVASTSDPKTLTAMSASDPSGQAVDIIIKGEQLKFVLTTP</sequence>